<evidence type="ECO:0000259" key="2">
    <source>
        <dbReference type="Pfam" id="PF07811"/>
    </source>
</evidence>
<protein>
    <submittedName>
        <fullName evidence="3">TadE/TadG family type IV pilus assembly protein</fullName>
    </submittedName>
</protein>
<gene>
    <name evidence="3" type="ORF">RM780_25880</name>
</gene>
<evidence type="ECO:0000313" key="4">
    <source>
        <dbReference type="Proteomes" id="UP001183388"/>
    </source>
</evidence>
<sequence length="123" mass="12411">MQARGRAGDRGAVIVEFGGLFPLIGVMIAVIWQCILIGYAFSLAGNAADEAARAAAAAEGDAAGACSEAALRHLSGAWSATVSCPLEGNVRRAEVAIRVPVLFPGTLSLPVTVTGSSAAAEEE</sequence>
<evidence type="ECO:0000313" key="3">
    <source>
        <dbReference type="EMBL" id="MDT0310352.1"/>
    </source>
</evidence>
<dbReference type="RefSeq" id="WP_311633322.1">
    <property type="nucleotide sequence ID" value="NZ_JAVREN010000066.1"/>
</dbReference>
<evidence type="ECO:0000256" key="1">
    <source>
        <dbReference type="SAM" id="Phobius"/>
    </source>
</evidence>
<keyword evidence="4" id="KW-1185">Reference proteome</keyword>
<keyword evidence="1" id="KW-0472">Membrane</keyword>
<feature type="transmembrane region" description="Helical" evidence="1">
    <location>
        <begin position="12"/>
        <end position="32"/>
    </location>
</feature>
<accession>A0ABU2LFI8</accession>
<dbReference type="Pfam" id="PF07811">
    <property type="entry name" value="TadE"/>
    <property type="match status" value="1"/>
</dbReference>
<dbReference type="Proteomes" id="UP001183388">
    <property type="component" value="Unassembled WGS sequence"/>
</dbReference>
<reference evidence="4" key="1">
    <citation type="submission" date="2023-07" db="EMBL/GenBank/DDBJ databases">
        <title>30 novel species of actinomycetes from the DSMZ collection.</title>
        <authorList>
            <person name="Nouioui I."/>
        </authorList>
    </citation>
    <scope>NUCLEOTIDE SEQUENCE [LARGE SCALE GENOMIC DNA]</scope>
    <source>
        <strain evidence="4">DSM 44917</strain>
    </source>
</reference>
<keyword evidence="1" id="KW-0812">Transmembrane</keyword>
<proteinExistence type="predicted"/>
<dbReference type="InterPro" id="IPR012495">
    <property type="entry name" value="TadE-like_dom"/>
</dbReference>
<comment type="caution">
    <text evidence="3">The sequence shown here is derived from an EMBL/GenBank/DDBJ whole genome shotgun (WGS) entry which is preliminary data.</text>
</comment>
<keyword evidence="1" id="KW-1133">Transmembrane helix</keyword>
<dbReference type="EMBL" id="JAVREN010000066">
    <property type="protein sequence ID" value="MDT0310352.1"/>
    <property type="molecule type" value="Genomic_DNA"/>
</dbReference>
<feature type="domain" description="TadE-like" evidence="2">
    <location>
        <begin position="11"/>
        <end position="53"/>
    </location>
</feature>
<name>A0ABU2LFI8_9ACTN</name>
<organism evidence="3 4">
    <name type="scientific">Streptomyces boetiae</name>
    <dbReference type="NCBI Taxonomy" id="3075541"/>
    <lineage>
        <taxon>Bacteria</taxon>
        <taxon>Bacillati</taxon>
        <taxon>Actinomycetota</taxon>
        <taxon>Actinomycetes</taxon>
        <taxon>Kitasatosporales</taxon>
        <taxon>Streptomycetaceae</taxon>
        <taxon>Streptomyces</taxon>
    </lineage>
</organism>